<evidence type="ECO:0000313" key="2">
    <source>
        <dbReference type="Proteomes" id="UP000784294"/>
    </source>
</evidence>
<keyword evidence="2" id="KW-1185">Reference proteome</keyword>
<evidence type="ECO:0000313" key="1">
    <source>
        <dbReference type="EMBL" id="VEL31921.1"/>
    </source>
</evidence>
<comment type="caution">
    <text evidence="1">The sequence shown here is derived from an EMBL/GenBank/DDBJ whole genome shotgun (WGS) entry which is preliminary data.</text>
</comment>
<dbReference type="Proteomes" id="UP000784294">
    <property type="component" value="Unassembled WGS sequence"/>
</dbReference>
<gene>
    <name evidence="1" type="ORF">PXEA_LOCUS25361</name>
</gene>
<reference evidence="1" key="1">
    <citation type="submission" date="2018-11" db="EMBL/GenBank/DDBJ databases">
        <authorList>
            <consortium name="Pathogen Informatics"/>
        </authorList>
    </citation>
    <scope>NUCLEOTIDE SEQUENCE</scope>
</reference>
<organism evidence="1 2">
    <name type="scientific">Protopolystoma xenopodis</name>
    <dbReference type="NCBI Taxonomy" id="117903"/>
    <lineage>
        <taxon>Eukaryota</taxon>
        <taxon>Metazoa</taxon>
        <taxon>Spiralia</taxon>
        <taxon>Lophotrochozoa</taxon>
        <taxon>Platyhelminthes</taxon>
        <taxon>Monogenea</taxon>
        <taxon>Polyopisthocotylea</taxon>
        <taxon>Polystomatidea</taxon>
        <taxon>Polystomatidae</taxon>
        <taxon>Protopolystoma</taxon>
    </lineage>
</organism>
<sequence length="114" mass="13229">MNYELLQSSSSLRIRRSPMATKQDMDGITSSLTFHADFSEPNGRRLANRLFRFLFKWHILWRHKVYADDHLQQASGNSHDPVDWARTQCRCLVGKCLPGWLGSKVSVRVPIWAE</sequence>
<proteinExistence type="predicted"/>
<name>A0A448XA92_9PLAT</name>
<accession>A0A448XA92</accession>
<protein>
    <submittedName>
        <fullName evidence="1">Uncharacterized protein</fullName>
    </submittedName>
</protein>
<dbReference type="EMBL" id="CAAALY010128071">
    <property type="protein sequence ID" value="VEL31921.1"/>
    <property type="molecule type" value="Genomic_DNA"/>
</dbReference>
<dbReference type="AlphaFoldDB" id="A0A448XA92"/>